<evidence type="ECO:0000313" key="7">
    <source>
        <dbReference type="EMBL" id="EAR20552.1"/>
    </source>
</evidence>
<reference evidence="7 8" key="1">
    <citation type="submission" date="2006-02" db="EMBL/GenBank/DDBJ databases">
        <authorList>
            <person name="Waterbury J."/>
            <person name="Ferriera S."/>
            <person name="Johnson J."/>
            <person name="Kravitz S."/>
            <person name="Halpern A."/>
            <person name="Remington K."/>
            <person name="Beeson K."/>
            <person name="Tran B."/>
            <person name="Rogers Y.-H."/>
            <person name="Friedman R."/>
            <person name="Venter J.C."/>
        </authorList>
    </citation>
    <scope>NUCLEOTIDE SEQUENCE [LARGE SCALE GENOMIC DNA]</scope>
    <source>
        <strain evidence="7 8">Nb-231</strain>
    </source>
</reference>
<comment type="catalytic activity">
    <reaction evidence="5">
        <text>a 2'-deoxyribonucleoside 5'-diphosphate + [thioredoxin]-disulfide + H2O = a ribonucleoside 5'-diphosphate + [thioredoxin]-dithiol</text>
        <dbReference type="Rhea" id="RHEA:23252"/>
        <dbReference type="Rhea" id="RHEA-COMP:10698"/>
        <dbReference type="Rhea" id="RHEA-COMP:10700"/>
        <dbReference type="ChEBI" id="CHEBI:15377"/>
        <dbReference type="ChEBI" id="CHEBI:29950"/>
        <dbReference type="ChEBI" id="CHEBI:50058"/>
        <dbReference type="ChEBI" id="CHEBI:57930"/>
        <dbReference type="ChEBI" id="CHEBI:73316"/>
        <dbReference type="EC" id="1.17.4.1"/>
    </reaction>
</comment>
<keyword evidence="8" id="KW-1185">Reference proteome</keyword>
<feature type="domain" description="TSCPD" evidence="6">
    <location>
        <begin position="38"/>
        <end position="151"/>
    </location>
</feature>
<dbReference type="OrthoDB" id="8478578at2"/>
<evidence type="ECO:0000313" key="8">
    <source>
        <dbReference type="Proteomes" id="UP000003374"/>
    </source>
</evidence>
<dbReference type="Proteomes" id="UP000003374">
    <property type="component" value="Unassembled WGS sequence"/>
</dbReference>
<organism evidence="7 8">
    <name type="scientific">Nitrococcus mobilis Nb-231</name>
    <dbReference type="NCBI Taxonomy" id="314278"/>
    <lineage>
        <taxon>Bacteria</taxon>
        <taxon>Pseudomonadati</taxon>
        <taxon>Pseudomonadota</taxon>
        <taxon>Gammaproteobacteria</taxon>
        <taxon>Chromatiales</taxon>
        <taxon>Ectothiorhodospiraceae</taxon>
        <taxon>Nitrococcus</taxon>
    </lineage>
</organism>
<proteinExistence type="inferred from homology"/>
<dbReference type="GO" id="GO:0000166">
    <property type="term" value="F:nucleotide binding"/>
    <property type="evidence" value="ECO:0007669"/>
    <property type="project" value="UniProtKB-KW"/>
</dbReference>
<dbReference type="GO" id="GO:0004748">
    <property type="term" value="F:ribonucleoside-diphosphate reductase activity, thioredoxin disulfide as acceptor"/>
    <property type="evidence" value="ECO:0007669"/>
    <property type="project" value="UniProtKB-EC"/>
</dbReference>
<dbReference type="InterPro" id="IPR024434">
    <property type="entry name" value="TSCPD_dom"/>
</dbReference>
<evidence type="ECO:0000256" key="1">
    <source>
        <dbReference type="ARBA" id="ARBA00007405"/>
    </source>
</evidence>
<evidence type="ECO:0000259" key="6">
    <source>
        <dbReference type="Pfam" id="PF12637"/>
    </source>
</evidence>
<evidence type="ECO:0000256" key="5">
    <source>
        <dbReference type="ARBA" id="ARBA00047754"/>
    </source>
</evidence>
<keyword evidence="3" id="KW-0237">DNA synthesis</keyword>
<comment type="caution">
    <text evidence="7">The sequence shown here is derived from an EMBL/GenBank/DDBJ whole genome shotgun (WGS) entry which is preliminary data.</text>
</comment>
<comment type="similarity">
    <text evidence="1">Belongs to the ribonucleoside diphosphate reductase class-2 family.</text>
</comment>
<dbReference type="EMBL" id="AAOF01000020">
    <property type="protein sequence ID" value="EAR20552.1"/>
    <property type="molecule type" value="Genomic_DNA"/>
</dbReference>
<dbReference type="Pfam" id="PF12637">
    <property type="entry name" value="TSCPD"/>
    <property type="match status" value="1"/>
</dbReference>
<name>A4BUU8_9GAMM</name>
<evidence type="ECO:0000256" key="2">
    <source>
        <dbReference type="ARBA" id="ARBA00012274"/>
    </source>
</evidence>
<dbReference type="RefSeq" id="WP_004999265.1">
    <property type="nucleotide sequence ID" value="NZ_CH672427.1"/>
</dbReference>
<accession>A4BUU8</accession>
<sequence length="234" mass="25977">MAIKIDSKIIDYDVAKADAERTQGSGGDIEQMHEKIQRPEALVGRTYKIKTPLSEHALYVTINDVVLNPGTPHEVRRPFEIFINSKNMDHFQWIVALTRIVSAVFRKGGDCTFLVEELRSVFDPRGGYFKRGGRFMPSLVAEIGDVIEQHLKSIGLLDENTLDAHQQAFVQAKRAEFDSRQAPVSQVAADCEDSANGESPYPESAVLCPRCHTKAMVQMEGCLTCLSCGESKCS</sequence>
<dbReference type="STRING" id="314278.NB231_01838"/>
<evidence type="ECO:0000256" key="3">
    <source>
        <dbReference type="ARBA" id="ARBA00022634"/>
    </source>
</evidence>
<dbReference type="HOGENOM" id="CLU_1194064_0_0_6"/>
<gene>
    <name evidence="7" type="ORF">NB231_01838</name>
</gene>
<evidence type="ECO:0000256" key="4">
    <source>
        <dbReference type="ARBA" id="ARBA00022741"/>
    </source>
</evidence>
<protein>
    <recommendedName>
        <fullName evidence="2">ribonucleoside-diphosphate reductase</fullName>
        <ecNumber evidence="2">1.17.4.1</ecNumber>
    </recommendedName>
</protein>
<dbReference type="GO" id="GO:0071897">
    <property type="term" value="P:DNA biosynthetic process"/>
    <property type="evidence" value="ECO:0007669"/>
    <property type="project" value="UniProtKB-KW"/>
</dbReference>
<dbReference type="EC" id="1.17.4.1" evidence="2"/>
<keyword evidence="4" id="KW-0547">Nucleotide-binding</keyword>
<dbReference type="eggNOG" id="COG0209">
    <property type="taxonomic scope" value="Bacteria"/>
</dbReference>
<dbReference type="AlphaFoldDB" id="A4BUU8"/>